<organism evidence="4 5">
    <name type="scientific">Paenibacillus glycinis</name>
    <dbReference type="NCBI Taxonomy" id="2697035"/>
    <lineage>
        <taxon>Bacteria</taxon>
        <taxon>Bacillati</taxon>
        <taxon>Bacillota</taxon>
        <taxon>Bacilli</taxon>
        <taxon>Bacillales</taxon>
        <taxon>Paenibacillaceae</taxon>
        <taxon>Paenibacillus</taxon>
    </lineage>
</organism>
<proteinExistence type="predicted"/>
<feature type="region of interest" description="Disordered" evidence="2">
    <location>
        <begin position="35"/>
        <end position="60"/>
    </location>
</feature>
<evidence type="ECO:0000256" key="1">
    <source>
        <dbReference type="ARBA" id="ARBA00022729"/>
    </source>
</evidence>
<feature type="chain" id="PRO_5045263562" evidence="3">
    <location>
        <begin position="28"/>
        <end position="560"/>
    </location>
</feature>
<protein>
    <submittedName>
        <fullName evidence="4">Extracellular solute-binding protein</fullName>
    </submittedName>
</protein>
<dbReference type="SUPFAM" id="SSF53850">
    <property type="entry name" value="Periplasmic binding protein-like II"/>
    <property type="match status" value="1"/>
</dbReference>
<feature type="signal peptide" evidence="3">
    <location>
        <begin position="1"/>
        <end position="27"/>
    </location>
</feature>
<dbReference type="PANTHER" id="PTHR43649">
    <property type="entry name" value="ARABINOSE-BINDING PROTEIN-RELATED"/>
    <property type="match status" value="1"/>
</dbReference>
<keyword evidence="5" id="KW-1185">Reference proteome</keyword>
<dbReference type="RefSeq" id="WP_161745102.1">
    <property type="nucleotide sequence ID" value="NZ_JAAAMV010000020.1"/>
</dbReference>
<evidence type="ECO:0000256" key="3">
    <source>
        <dbReference type="SAM" id="SignalP"/>
    </source>
</evidence>
<comment type="caution">
    <text evidence="4">The sequence shown here is derived from an EMBL/GenBank/DDBJ whole genome shotgun (WGS) entry which is preliminary data.</text>
</comment>
<evidence type="ECO:0000313" key="5">
    <source>
        <dbReference type="Proteomes" id="UP000665561"/>
    </source>
</evidence>
<dbReference type="PROSITE" id="PS51257">
    <property type="entry name" value="PROKAR_LIPOPROTEIN"/>
    <property type="match status" value="1"/>
</dbReference>
<evidence type="ECO:0000256" key="2">
    <source>
        <dbReference type="SAM" id="MobiDB-lite"/>
    </source>
</evidence>
<dbReference type="PANTHER" id="PTHR43649:SF33">
    <property type="entry name" value="POLYGALACTURONAN_RHAMNOGALACTURONAN-BINDING PROTEIN YTCQ"/>
    <property type="match status" value="1"/>
</dbReference>
<name>A0ABW9XUE6_9BACL</name>
<reference evidence="4 5" key="1">
    <citation type="submission" date="2020-01" db="EMBL/GenBank/DDBJ databases">
        <title>Paenibacillus soybeanensis sp. nov. isolated from the nodules of soybean (Glycine max(L.) Merr).</title>
        <authorList>
            <person name="Wang H."/>
        </authorList>
    </citation>
    <scope>NUCLEOTIDE SEQUENCE [LARGE SCALE GENOMIC DNA]</scope>
    <source>
        <strain evidence="4 5">T1</strain>
    </source>
</reference>
<dbReference type="EMBL" id="JAAAMV010000020">
    <property type="protein sequence ID" value="NBD26296.1"/>
    <property type="molecule type" value="Genomic_DNA"/>
</dbReference>
<dbReference type="InterPro" id="IPR050490">
    <property type="entry name" value="Bact_solute-bd_prot1"/>
</dbReference>
<dbReference type="Gene3D" id="3.40.190.10">
    <property type="entry name" value="Periplasmic binding protein-like II"/>
    <property type="match status" value="2"/>
</dbReference>
<sequence length="560" mass="61619">MNRAKRIGLNSLLAAALIVVVSGCGNSNDAGNTANDGANNAPAADNGAGNSAAANTPAATDDPYKDHLDISLSWWGIGVGFQQHDELVQKIEKDFNVTLKPVDIGWDNYKEKNQVWSAAGQLPDIITNSIVNDNPATYNQWVSQGLVHALPEDLSAYPNLEKVAKAPDVQGVYRDGKLYAIPRMTYPNTDMWAVDRAIFVRKDWMDKLGLQDPKSFDEFDAMMKAFADKDPDGNGKNDTTGIAMNTLGYFKGVFMPTFPQFDNSSWLQEDGKWIPYYASKQMDQVMVQARQLYADGGLDPDFAVEKAGEANQKFYQGKAGALAFASNSVSGSAGVKAEWEKANPGKNFFDNVKILHLWPAADGTIYRHTTQSFWSETMINAEVDDAKMSRILSIYDWLLSPEAKEMFDYGIEGKDYTKDASGAITITRPKEGDAYVALNKEYPSFDIVSQLAAWRNASTLEDSAANRAALGDNVVEFIQNELKWQMDNAKPIPTAFDIFSMSTPAKDKLSTINFDEDFTRIVLGKDDPVKMLHDAQKGYDGKGLQAAITEVTAEMAKLGK</sequence>
<dbReference type="Proteomes" id="UP000665561">
    <property type="component" value="Unassembled WGS sequence"/>
</dbReference>
<evidence type="ECO:0000313" key="4">
    <source>
        <dbReference type="EMBL" id="NBD26296.1"/>
    </source>
</evidence>
<accession>A0ABW9XUE6</accession>
<keyword evidence="1 3" id="KW-0732">Signal</keyword>
<gene>
    <name evidence="4" type="ORF">GT019_20690</name>
</gene>